<proteinExistence type="inferred from homology"/>
<sequence>MALISRLCRALRSSPAGVAAQLRKYGAAAATVADYEQWEYAYPFAMAAAEEADGHMVGRGVQWVFIGSPGVYKSAYAAKLANILNVPHISMGSLVREELRMQSTLSKQLSACVSQGKLLPDNIIFKLLSKRLELGVTLGEAGFILDGFPRTRIQAEVLDHVAGVDLAINFKCKEEDKLIKRCLGRRSCPHCGKTSTMVSIDAKGMSGGSRIHMQPVQLQCSCLGKFSASTSDAEENLKEKLRIYSEQSKALEDYYCNQRKLLNFEVPGDIQETWSGLLAALQLKDQAALHPKDQQFTC</sequence>
<evidence type="ECO:0000313" key="7">
    <source>
        <dbReference type="EMBL" id="JAG85944.1"/>
    </source>
</evidence>
<dbReference type="PROSITE" id="PS00113">
    <property type="entry name" value="ADENYLATE_KINASE"/>
    <property type="match status" value="1"/>
</dbReference>
<evidence type="ECO:0000256" key="6">
    <source>
        <dbReference type="RuleBase" id="RU003330"/>
    </source>
</evidence>
<evidence type="ECO:0000256" key="1">
    <source>
        <dbReference type="ARBA" id="ARBA00007220"/>
    </source>
</evidence>
<dbReference type="CDD" id="cd01428">
    <property type="entry name" value="ADK"/>
    <property type="match status" value="1"/>
</dbReference>
<evidence type="ECO:0000256" key="4">
    <source>
        <dbReference type="ARBA" id="ARBA00022741"/>
    </source>
</evidence>
<dbReference type="GO" id="GO:0005524">
    <property type="term" value="F:ATP binding"/>
    <property type="evidence" value="ECO:0007669"/>
    <property type="project" value="InterPro"/>
</dbReference>
<protein>
    <recommendedName>
        <fullName evidence="2">adenylate kinase</fullName>
        <ecNumber evidence="2">2.7.4.3</ecNumber>
    </recommendedName>
</protein>
<comment type="similarity">
    <text evidence="1 6">Belongs to the adenylate kinase family.</text>
</comment>
<keyword evidence="3 6" id="KW-0808">Transferase</keyword>
<dbReference type="AlphaFoldDB" id="A0A0C9RR25"/>
<dbReference type="InterPro" id="IPR000850">
    <property type="entry name" value="Adenylat/UMP-CMP_kin"/>
</dbReference>
<dbReference type="EC" id="2.7.4.3" evidence="2"/>
<evidence type="ECO:0000256" key="5">
    <source>
        <dbReference type="ARBA" id="ARBA00022777"/>
    </source>
</evidence>
<name>A0A0C9RR25_9CONI</name>
<reference evidence="7" key="1">
    <citation type="submission" date="2015-02" db="EMBL/GenBank/DDBJ databases">
        <title>A transcriptome of Wollemia nobilis - a relic of Gondwana.</title>
        <authorList>
            <person name="Chia J.Y."/>
            <person name="Leong Y.S."/>
            <person name="Abdul Karim S."/>
            <person name="Wan Azmi N."/>
            <person name="Hercus R."/>
            <person name="Croft L."/>
        </authorList>
    </citation>
    <scope>NUCLEOTIDE SEQUENCE</scope>
    <source>
        <strain evidence="7">MaeBrown</strain>
        <tissue evidence="7">Leaf</tissue>
    </source>
</reference>
<dbReference type="SUPFAM" id="SSF52540">
    <property type="entry name" value="P-loop containing nucleoside triphosphate hydrolases"/>
    <property type="match status" value="1"/>
</dbReference>
<dbReference type="Pfam" id="PF00406">
    <property type="entry name" value="ADK"/>
    <property type="match status" value="1"/>
</dbReference>
<dbReference type="PANTHER" id="PTHR23359">
    <property type="entry name" value="NUCLEOTIDE KINASE"/>
    <property type="match status" value="1"/>
</dbReference>
<accession>A0A0C9RR25</accession>
<dbReference type="Gene3D" id="3.40.50.300">
    <property type="entry name" value="P-loop containing nucleotide triphosphate hydrolases"/>
    <property type="match status" value="1"/>
</dbReference>
<evidence type="ECO:0000256" key="3">
    <source>
        <dbReference type="ARBA" id="ARBA00022679"/>
    </source>
</evidence>
<keyword evidence="4" id="KW-0547">Nucleotide-binding</keyword>
<keyword evidence="5 6" id="KW-0418">Kinase</keyword>
<dbReference type="InterPro" id="IPR027417">
    <property type="entry name" value="P-loop_NTPase"/>
</dbReference>
<dbReference type="PRINTS" id="PR00094">
    <property type="entry name" value="ADENYLTKNASE"/>
</dbReference>
<evidence type="ECO:0000256" key="2">
    <source>
        <dbReference type="ARBA" id="ARBA00012955"/>
    </source>
</evidence>
<dbReference type="EMBL" id="GCHU01021648">
    <property type="protein sequence ID" value="JAG85944.1"/>
    <property type="molecule type" value="Transcribed_RNA"/>
</dbReference>
<dbReference type="InterPro" id="IPR033690">
    <property type="entry name" value="Adenylat_kinase_CS"/>
</dbReference>
<dbReference type="GO" id="GO:0004017">
    <property type="term" value="F:AMP kinase activity"/>
    <property type="evidence" value="ECO:0007669"/>
    <property type="project" value="UniProtKB-EC"/>
</dbReference>
<organism evidence="7">
    <name type="scientific">Wollemia nobilis</name>
    <dbReference type="NCBI Taxonomy" id="56998"/>
    <lineage>
        <taxon>Eukaryota</taxon>
        <taxon>Viridiplantae</taxon>
        <taxon>Streptophyta</taxon>
        <taxon>Embryophyta</taxon>
        <taxon>Tracheophyta</taxon>
        <taxon>Spermatophyta</taxon>
        <taxon>Pinopsida</taxon>
        <taxon>Pinidae</taxon>
        <taxon>Conifers II</taxon>
        <taxon>Araucariales</taxon>
        <taxon>Araucariaceae</taxon>
        <taxon>Wollemia</taxon>
    </lineage>
</organism>
<dbReference type="HAMAP" id="MF_00235">
    <property type="entry name" value="Adenylate_kinase_Adk"/>
    <property type="match status" value="1"/>
</dbReference>